<dbReference type="EMBL" id="JAGTJS010000010">
    <property type="protein sequence ID" value="KAH7254686.1"/>
    <property type="molecule type" value="Genomic_DNA"/>
</dbReference>
<feature type="region of interest" description="Disordered" evidence="1">
    <location>
        <begin position="442"/>
        <end position="501"/>
    </location>
</feature>
<feature type="compositionally biased region" description="Polar residues" evidence="1">
    <location>
        <begin position="229"/>
        <end position="241"/>
    </location>
</feature>
<feature type="compositionally biased region" description="Polar residues" evidence="1">
    <location>
        <begin position="490"/>
        <end position="499"/>
    </location>
</feature>
<dbReference type="AlphaFoldDB" id="A0A9P9HBX1"/>
<comment type="caution">
    <text evidence="2">The sequence shown here is derived from an EMBL/GenBank/DDBJ whole genome shotgun (WGS) entry which is preliminary data.</text>
</comment>
<evidence type="ECO:0000256" key="1">
    <source>
        <dbReference type="SAM" id="MobiDB-lite"/>
    </source>
</evidence>
<name>A0A9P9HBX1_FUSSL</name>
<keyword evidence="3" id="KW-1185">Reference proteome</keyword>
<dbReference type="Proteomes" id="UP000736672">
    <property type="component" value="Unassembled WGS sequence"/>
</dbReference>
<feature type="region of interest" description="Disordered" evidence="1">
    <location>
        <begin position="210"/>
        <end position="283"/>
    </location>
</feature>
<sequence length="883" mass="98779">MATELLDIEKSICDIAVECEELFEVQIARFNNAGDQNGAALIAELGHQFSAWANSMRVFEKASLNLDRKLQGHPEIQDQVLRGLDLMQANLAYVHMQDVSSEEGRVEDSSPSHSLRLSIENVKAVSEALKRLHQIGMAIRHSSTTSHTRRAREYTESLDLSSFTQLASLALKSLFATASPELLEHLTASMTDTYRQFIYRRKDIEPPKIKQDSRLSIIPEDSTSDDASGETTYTPGPSQSVLLDVTRPQPAVSQSRPTTIDTKEAASRLGKLKRPSASTRRSTSSVLVSQVDYPKPAEDSATCDWCFCPLPEDTFEGDNWQQHINEDHRPFICISDECIKSSFLPKFSTSSKWFQHMSETHGPDWHRQVYAPSQWICPLCHGNTINYPSPEDLEIHLDKEHESVGLTAAQKKMVIKQSRASCPRPRGECPLCCFPIKDGQTYGQNSTNRNENNKRSRSPQDAEADGENKRFKKQTGPQTSALPESKNDPDGSSSRSNSDPEVIAGHVAGHLRTIMLLTLKIISIEGPAEVSSDRQSISAQTDYHLSRVASSDKDLEEITGISVETSDHGGEVDKYHDLQDTQAVIPDLDEAITWDHVGIEEDDPIHDPTSFIPIPQVDAKKTADRSISDVPPVDIIYEKLMRKKSKGLGGRARDIFQGTHLESLGLPGLAYARARIKARGGRHQIIVIDNSKSMESHVEHVAKTARVISYFTKVADTDAMDLFFTSDSTIPRKVSTSTAVEVAIRRMKFYYGKCDMADCLDNIMTALLRDGKGYIKPTSIYVYTDANWKEDNDVESVIRDSIRRLAFANQRPSTLMFQFIQFGDDSNGKSRLQHLDDTCKEHHRLVEYDIVDTKRWDDEVESIVIGSISRESEVPAINKHGVF</sequence>
<evidence type="ECO:0000313" key="3">
    <source>
        <dbReference type="Proteomes" id="UP000736672"/>
    </source>
</evidence>
<evidence type="ECO:0000313" key="2">
    <source>
        <dbReference type="EMBL" id="KAH7254686.1"/>
    </source>
</evidence>
<feature type="compositionally biased region" description="Polar residues" evidence="1">
    <location>
        <begin position="251"/>
        <end position="260"/>
    </location>
</feature>
<dbReference type="OrthoDB" id="195446at2759"/>
<gene>
    <name evidence="2" type="ORF">B0J15DRAFT_494753</name>
</gene>
<accession>A0A9P9HBX1</accession>
<organism evidence="2 3">
    <name type="scientific">Fusarium solani</name>
    <name type="common">Filamentous fungus</name>
    <dbReference type="NCBI Taxonomy" id="169388"/>
    <lineage>
        <taxon>Eukaryota</taxon>
        <taxon>Fungi</taxon>
        <taxon>Dikarya</taxon>
        <taxon>Ascomycota</taxon>
        <taxon>Pezizomycotina</taxon>
        <taxon>Sordariomycetes</taxon>
        <taxon>Hypocreomycetidae</taxon>
        <taxon>Hypocreales</taxon>
        <taxon>Nectriaceae</taxon>
        <taxon>Fusarium</taxon>
        <taxon>Fusarium solani species complex</taxon>
    </lineage>
</organism>
<evidence type="ECO:0008006" key="4">
    <source>
        <dbReference type="Google" id="ProtNLM"/>
    </source>
</evidence>
<proteinExistence type="predicted"/>
<protein>
    <recommendedName>
        <fullName evidence="4">VWFA domain-containing protein</fullName>
    </recommendedName>
</protein>
<reference evidence="2" key="1">
    <citation type="journal article" date="2021" name="Nat. Commun.">
        <title>Genetic determinants of endophytism in the Arabidopsis root mycobiome.</title>
        <authorList>
            <person name="Mesny F."/>
            <person name="Miyauchi S."/>
            <person name="Thiergart T."/>
            <person name="Pickel B."/>
            <person name="Atanasova L."/>
            <person name="Karlsson M."/>
            <person name="Huettel B."/>
            <person name="Barry K.W."/>
            <person name="Haridas S."/>
            <person name="Chen C."/>
            <person name="Bauer D."/>
            <person name="Andreopoulos W."/>
            <person name="Pangilinan J."/>
            <person name="LaButti K."/>
            <person name="Riley R."/>
            <person name="Lipzen A."/>
            <person name="Clum A."/>
            <person name="Drula E."/>
            <person name="Henrissat B."/>
            <person name="Kohler A."/>
            <person name="Grigoriev I.V."/>
            <person name="Martin F.M."/>
            <person name="Hacquard S."/>
        </authorList>
    </citation>
    <scope>NUCLEOTIDE SEQUENCE</scope>
    <source>
        <strain evidence="2">FSSC 5 MPI-SDFR-AT-0091</strain>
    </source>
</reference>
<dbReference type="PANTHER" id="PTHR35391">
    <property type="entry name" value="C2H2-TYPE DOMAIN-CONTAINING PROTEIN-RELATED"/>
    <property type="match status" value="1"/>
</dbReference>
<dbReference type="PANTHER" id="PTHR35391:SF5">
    <property type="entry name" value="DUF6590 DOMAIN-CONTAINING PROTEIN"/>
    <property type="match status" value="1"/>
</dbReference>
<feature type="compositionally biased region" description="Basic and acidic residues" evidence="1">
    <location>
        <begin position="451"/>
        <end position="460"/>
    </location>
</feature>